<reference evidence="1" key="2">
    <citation type="journal article" date="2021" name="PeerJ">
        <title>Extensive microbial diversity within the chicken gut microbiome revealed by metagenomics and culture.</title>
        <authorList>
            <person name="Gilroy R."/>
            <person name="Ravi A."/>
            <person name="Getino M."/>
            <person name="Pursley I."/>
            <person name="Horton D.L."/>
            <person name="Alikhan N.F."/>
            <person name="Baker D."/>
            <person name="Gharbi K."/>
            <person name="Hall N."/>
            <person name="Watson M."/>
            <person name="Adriaenssens E.M."/>
            <person name="Foster-Nyarko E."/>
            <person name="Jarju S."/>
            <person name="Secka A."/>
            <person name="Antonio M."/>
            <person name="Oren A."/>
            <person name="Chaudhuri R.R."/>
            <person name="La Ragione R."/>
            <person name="Hildebrand F."/>
            <person name="Pallen M.J."/>
        </authorList>
    </citation>
    <scope>NUCLEOTIDE SEQUENCE</scope>
    <source>
        <strain evidence="1">11687</strain>
    </source>
</reference>
<protein>
    <submittedName>
        <fullName evidence="1">Uncharacterized protein</fullName>
    </submittedName>
</protein>
<evidence type="ECO:0000313" key="1">
    <source>
        <dbReference type="EMBL" id="HIU59686.1"/>
    </source>
</evidence>
<dbReference type="AlphaFoldDB" id="A0A9D1MGD6"/>
<accession>A0A9D1MGD6</accession>
<reference evidence="1" key="1">
    <citation type="submission" date="2020-10" db="EMBL/GenBank/DDBJ databases">
        <authorList>
            <person name="Gilroy R."/>
        </authorList>
    </citation>
    <scope>NUCLEOTIDE SEQUENCE</scope>
    <source>
        <strain evidence="1">11687</strain>
    </source>
</reference>
<name>A0A9D1MGD6_9FIRM</name>
<evidence type="ECO:0000313" key="2">
    <source>
        <dbReference type="Proteomes" id="UP000824081"/>
    </source>
</evidence>
<dbReference type="Proteomes" id="UP000824081">
    <property type="component" value="Unassembled WGS sequence"/>
</dbReference>
<comment type="caution">
    <text evidence="1">The sequence shown here is derived from an EMBL/GenBank/DDBJ whole genome shotgun (WGS) entry which is preliminary data.</text>
</comment>
<gene>
    <name evidence="1" type="ORF">IAC57_06250</name>
</gene>
<proteinExistence type="predicted"/>
<dbReference type="EMBL" id="DVMZ01000172">
    <property type="protein sequence ID" value="HIU59686.1"/>
    <property type="molecule type" value="Genomic_DNA"/>
</dbReference>
<sequence length="86" mass="9671">MKTMKIVNVSNVSDGRGRVFFSNPVTTVVRDPVRSKRYCYDLTCFRCCRPCVCVCRCPCCPCCPCCGRSLPPICAVFRTDGNFSDR</sequence>
<organism evidence="1 2">
    <name type="scientific">Candidatus Scatosoma pullistercoris</name>
    <dbReference type="NCBI Taxonomy" id="2840934"/>
    <lineage>
        <taxon>Bacteria</taxon>
        <taxon>Bacillati</taxon>
        <taxon>Bacillota</taxon>
        <taxon>Clostridia</taxon>
        <taxon>Candidatus Scatosoma</taxon>
    </lineage>
</organism>